<dbReference type="InterPro" id="IPR050271">
    <property type="entry name" value="UDP-glycosyltransferase"/>
</dbReference>
<evidence type="ECO:0000313" key="5">
    <source>
        <dbReference type="EMBL" id="GFG39066.1"/>
    </source>
</evidence>
<dbReference type="CDD" id="cd03784">
    <property type="entry name" value="GT1_Gtf-like"/>
    <property type="match status" value="1"/>
</dbReference>
<keyword evidence="3" id="KW-0808">Transferase</keyword>
<evidence type="ECO:0000256" key="1">
    <source>
        <dbReference type="ARBA" id="ARBA00009995"/>
    </source>
</evidence>
<comment type="similarity">
    <text evidence="1">Belongs to the UDP-glycosyltransferase family.</text>
</comment>
<comment type="caution">
    <text evidence="5">The sequence shown here is derived from an EMBL/GenBank/DDBJ whole genome shotgun (WGS) entry which is preliminary data.</text>
</comment>
<evidence type="ECO:0008006" key="7">
    <source>
        <dbReference type="Google" id="ProtNLM"/>
    </source>
</evidence>
<gene>
    <name evidence="5" type="ORF">Cfor_11989</name>
</gene>
<feature type="transmembrane region" description="Helical" evidence="4">
    <location>
        <begin position="844"/>
        <end position="868"/>
    </location>
</feature>
<keyword evidence="2" id="KW-0328">Glycosyltransferase</keyword>
<evidence type="ECO:0000256" key="2">
    <source>
        <dbReference type="ARBA" id="ARBA00022676"/>
    </source>
</evidence>
<feature type="transmembrane region" description="Helical" evidence="4">
    <location>
        <begin position="357"/>
        <end position="384"/>
    </location>
</feature>
<proteinExistence type="inferred from homology"/>
<dbReference type="Pfam" id="PF00201">
    <property type="entry name" value="UDPGT"/>
    <property type="match status" value="4"/>
</dbReference>
<sequence>MPLQLSSSAVWKRNLRTANLCLFQTPVPNYKDVDLSFSYEHVRTTFDFAKMDQISAYDMMKQLIPFLSMIAGLQLSSNQIQDFIGSNETNYDLVFLEAWVYQSYHGVIHHVGSPPVIGVLSFECFWTADEAVGNPSNPAFIPDTLLSYGNHMTFYERLQNTLFWLWMRCLFLFGRYKIHTEVFPEQEAIMRKIFGSSPPPVLDAERNMSLLILSSNSVFNYPIPLMPSVVTIHNLHVKTTTDPLPRCGLQSVQEAVYHGVPMLGIPFFGDQKYNAKKISTSEIGLQLPFAEITKETLLTSVTAVLSNSKYRLNAKKMSALSKDEPQSPLNRAVWWAEYVLRHNGAKHLRSAALDLAWYQYLLLDVAAFLFLLVAITVLISYLILKNVYKYLRAQYYKLRHSHCIISLQAMHHSLLCLLLLYAVCCTKGARILGIFPTPSISHQLPFQAIMKALAARGHQITVISPDPLKTPVPSYQDVDLSFSYEHFHSSFDFAKMDQASPYDFVEQAMTVLPEIVEHQLGSPQLQAFIRSNTTKYDLVLLEALMYQSYHGLINHVGSPPVIGVLSLECFWTAGEAMGTPTNPAFIPEIMLSYGNHMAFYERLQNTLYKIHTKVFPTQEAIMRKFFGSSPPPVTDAERNMSLLILSSNSVFNYPIPLMPSVVTIHSLHIKTTNDPLPKGAQRCSSCPTFHRQHYTDTCITYITCIYLLFLITLCFSSLPAHPNIKVFITQCGLQSFQEAVYHGVPILGIPFFADQKYTAKKIATEEIGLHLPFHELTKEKLLTSITAILNDSKYRDNMKKISAISKDEPESPLNRAVWWAEYVIRHNGAKHLRSAALDLAWYQYLLLDIVTFLLLLAAITALTLYLILRNIYKYLTVHSYKVKSKHD</sequence>
<dbReference type="AlphaFoldDB" id="A0A6L2Q2V4"/>
<dbReference type="GO" id="GO:0008194">
    <property type="term" value="F:UDP-glycosyltransferase activity"/>
    <property type="evidence" value="ECO:0007669"/>
    <property type="project" value="InterPro"/>
</dbReference>
<reference evidence="6" key="1">
    <citation type="submission" date="2020-01" db="EMBL/GenBank/DDBJ databases">
        <title>Draft genome sequence of the Termite Coptotermes fromosanus.</title>
        <authorList>
            <person name="Itakura S."/>
            <person name="Yosikawa Y."/>
            <person name="Umezawa K."/>
        </authorList>
    </citation>
    <scope>NUCLEOTIDE SEQUENCE [LARGE SCALE GENOMIC DNA]</scope>
</reference>
<feature type="transmembrane region" description="Helical" evidence="4">
    <location>
        <begin position="699"/>
        <end position="718"/>
    </location>
</feature>
<dbReference type="EMBL" id="BLKM01000860">
    <property type="protein sequence ID" value="GFG39066.1"/>
    <property type="molecule type" value="Genomic_DNA"/>
</dbReference>
<organism evidence="5 6">
    <name type="scientific">Coptotermes formosanus</name>
    <name type="common">Formosan subterranean termite</name>
    <dbReference type="NCBI Taxonomy" id="36987"/>
    <lineage>
        <taxon>Eukaryota</taxon>
        <taxon>Metazoa</taxon>
        <taxon>Ecdysozoa</taxon>
        <taxon>Arthropoda</taxon>
        <taxon>Hexapoda</taxon>
        <taxon>Insecta</taxon>
        <taxon>Pterygota</taxon>
        <taxon>Neoptera</taxon>
        <taxon>Polyneoptera</taxon>
        <taxon>Dictyoptera</taxon>
        <taxon>Blattodea</taxon>
        <taxon>Blattoidea</taxon>
        <taxon>Termitoidae</taxon>
        <taxon>Rhinotermitidae</taxon>
        <taxon>Coptotermes</taxon>
    </lineage>
</organism>
<dbReference type="Proteomes" id="UP000502823">
    <property type="component" value="Unassembled WGS sequence"/>
</dbReference>
<evidence type="ECO:0000256" key="4">
    <source>
        <dbReference type="SAM" id="Phobius"/>
    </source>
</evidence>
<keyword evidence="4" id="KW-0472">Membrane</keyword>
<dbReference type="Gene3D" id="3.40.50.2000">
    <property type="entry name" value="Glycogen Phosphorylase B"/>
    <property type="match status" value="3"/>
</dbReference>
<dbReference type="OrthoDB" id="5835829at2759"/>
<keyword evidence="4" id="KW-1133">Transmembrane helix</keyword>
<keyword evidence="4" id="KW-0812">Transmembrane</keyword>
<keyword evidence="6" id="KW-1185">Reference proteome</keyword>
<name>A0A6L2Q2V4_COPFO</name>
<dbReference type="PANTHER" id="PTHR48043:SF159">
    <property type="entry name" value="EG:EG0003.4 PROTEIN-RELATED"/>
    <property type="match status" value="1"/>
</dbReference>
<evidence type="ECO:0000313" key="6">
    <source>
        <dbReference type="Proteomes" id="UP000502823"/>
    </source>
</evidence>
<dbReference type="InterPro" id="IPR002213">
    <property type="entry name" value="UDP_glucos_trans"/>
</dbReference>
<dbReference type="InParanoid" id="A0A6L2Q2V4"/>
<dbReference type="PANTHER" id="PTHR48043">
    <property type="entry name" value="EG:EG0003.4 PROTEIN-RELATED"/>
    <property type="match status" value="1"/>
</dbReference>
<evidence type="ECO:0000256" key="3">
    <source>
        <dbReference type="ARBA" id="ARBA00022679"/>
    </source>
</evidence>
<dbReference type="SUPFAM" id="SSF53756">
    <property type="entry name" value="UDP-Glycosyltransferase/glycogen phosphorylase"/>
    <property type="match status" value="2"/>
</dbReference>
<accession>A0A6L2Q2V4</accession>
<protein>
    <recommendedName>
        <fullName evidence="7">UDP-glycosyltransferases domain-containing protein</fullName>
    </recommendedName>
</protein>